<evidence type="ECO:0000313" key="1">
    <source>
        <dbReference type="EMBL" id="GAA2399930.1"/>
    </source>
</evidence>
<sequence>MTGLDTPAAVAALDPDITVSQIGTMCAQDPARFSLVAVAEATLNRVPAAVTHWLWSSQVCRRWERTLVIQEGAHQLSWWNKIASSGIDHPDALSADRRLAAIRQRRLEAHQIVTGRRADSLPAHDRPLTPTSQRLIDLSDLQFQNLVARDIQQGGHSDDLAHPALAARWREALIDLGRATFTRLGIKLGPHHLDTAFAVPDRHLIRVRHDVSADEWASKLTFLTHLRARLIECDHIRLPGTSPEPIDTRPASPEALDSDARLLRLYGWDVRWISNGRRVWLDAWHGPNWRTTGRLIVTVSRRRAAGPGKWGRPAYVFHGRGQRGYIYLTGREGLEYLARTNPRSAPARYFKSKVPETRDHLSELVPPDGYRWRHPYPPELHTAPA</sequence>
<reference evidence="2" key="1">
    <citation type="journal article" date="2019" name="Int. J. Syst. Evol. Microbiol.">
        <title>The Global Catalogue of Microorganisms (GCM) 10K type strain sequencing project: providing services to taxonomists for standard genome sequencing and annotation.</title>
        <authorList>
            <consortium name="The Broad Institute Genomics Platform"/>
            <consortium name="The Broad Institute Genome Sequencing Center for Infectious Disease"/>
            <person name="Wu L."/>
            <person name="Ma J."/>
        </authorList>
    </citation>
    <scope>NUCLEOTIDE SEQUENCE [LARGE SCALE GENOMIC DNA]</scope>
    <source>
        <strain evidence="2">JCM 3325</strain>
    </source>
</reference>
<evidence type="ECO:0008006" key="3">
    <source>
        <dbReference type="Google" id="ProtNLM"/>
    </source>
</evidence>
<proteinExistence type="predicted"/>
<accession>A0ABP5VD70</accession>
<gene>
    <name evidence="1" type="ORF">GCM10010191_03880</name>
</gene>
<evidence type="ECO:0000313" key="2">
    <source>
        <dbReference type="Proteomes" id="UP001501231"/>
    </source>
</evidence>
<comment type="caution">
    <text evidence="1">The sequence shown here is derived from an EMBL/GenBank/DDBJ whole genome shotgun (WGS) entry which is preliminary data.</text>
</comment>
<keyword evidence="2" id="KW-1185">Reference proteome</keyword>
<name>A0ABP5VD70_9ACTN</name>
<dbReference type="Proteomes" id="UP001501231">
    <property type="component" value="Unassembled WGS sequence"/>
</dbReference>
<dbReference type="EMBL" id="BAAARW010000001">
    <property type="protein sequence ID" value="GAA2399930.1"/>
    <property type="molecule type" value="Genomic_DNA"/>
</dbReference>
<dbReference type="RefSeq" id="WP_344586530.1">
    <property type="nucleotide sequence ID" value="NZ_BAAARW010000001.1"/>
</dbReference>
<protein>
    <recommendedName>
        <fullName evidence="3">Winged helix DNA-binding domain-containing protein</fullName>
    </recommendedName>
</protein>
<organism evidence="1 2">
    <name type="scientific">Actinomadura vinacea</name>
    <dbReference type="NCBI Taxonomy" id="115336"/>
    <lineage>
        <taxon>Bacteria</taxon>
        <taxon>Bacillati</taxon>
        <taxon>Actinomycetota</taxon>
        <taxon>Actinomycetes</taxon>
        <taxon>Streptosporangiales</taxon>
        <taxon>Thermomonosporaceae</taxon>
        <taxon>Actinomadura</taxon>
    </lineage>
</organism>